<organism evidence="1">
    <name type="scientific">Brassica oleracea</name>
    <name type="common">Wild cabbage</name>
    <dbReference type="NCBI Taxonomy" id="3712"/>
    <lineage>
        <taxon>Eukaryota</taxon>
        <taxon>Viridiplantae</taxon>
        <taxon>Streptophyta</taxon>
        <taxon>Embryophyta</taxon>
        <taxon>Tracheophyta</taxon>
        <taxon>Spermatophyta</taxon>
        <taxon>Magnoliopsida</taxon>
        <taxon>eudicotyledons</taxon>
        <taxon>Gunneridae</taxon>
        <taxon>Pentapetalae</taxon>
        <taxon>rosids</taxon>
        <taxon>malvids</taxon>
        <taxon>Brassicales</taxon>
        <taxon>Brassicaceae</taxon>
        <taxon>Brassiceae</taxon>
        <taxon>Brassica</taxon>
    </lineage>
</organism>
<dbReference type="AlphaFoldDB" id="A0A3P6GT26"/>
<protein>
    <submittedName>
        <fullName evidence="1">Uncharacterized protein</fullName>
    </submittedName>
</protein>
<sequence length="73" mass="8722">MDEVISNYTISQSKFLDWMEANRKYPEARELTYADFPTKFFWVLKTKEWQTRDIGFAIGRITYVPLLISKPII</sequence>
<gene>
    <name evidence="1" type="ORF">BOLC6T36667H</name>
</gene>
<evidence type="ECO:0000313" key="1">
    <source>
        <dbReference type="EMBL" id="VDD61214.1"/>
    </source>
</evidence>
<reference evidence="1" key="1">
    <citation type="submission" date="2018-11" db="EMBL/GenBank/DDBJ databases">
        <authorList>
            <consortium name="Genoscope - CEA"/>
            <person name="William W."/>
        </authorList>
    </citation>
    <scope>NUCLEOTIDE SEQUENCE</scope>
</reference>
<name>A0A3P6GT26_BRAOL</name>
<proteinExistence type="predicted"/>
<dbReference type="EMBL" id="LR031880">
    <property type="protein sequence ID" value="VDD61214.1"/>
    <property type="molecule type" value="Genomic_DNA"/>
</dbReference>
<accession>A0A3P6GT26</accession>